<evidence type="ECO:0000313" key="4">
    <source>
        <dbReference type="Proteomes" id="UP001287356"/>
    </source>
</evidence>
<keyword evidence="4" id="KW-1185">Reference proteome</keyword>
<reference evidence="3" key="1">
    <citation type="journal article" date="2023" name="Mol. Phylogenet. Evol.">
        <title>Genome-scale phylogeny and comparative genomics of the fungal order Sordariales.</title>
        <authorList>
            <person name="Hensen N."/>
            <person name="Bonometti L."/>
            <person name="Westerberg I."/>
            <person name="Brannstrom I.O."/>
            <person name="Guillou S."/>
            <person name="Cros-Aarteil S."/>
            <person name="Calhoun S."/>
            <person name="Haridas S."/>
            <person name="Kuo A."/>
            <person name="Mondo S."/>
            <person name="Pangilinan J."/>
            <person name="Riley R."/>
            <person name="LaButti K."/>
            <person name="Andreopoulos B."/>
            <person name="Lipzen A."/>
            <person name="Chen C."/>
            <person name="Yan M."/>
            <person name="Daum C."/>
            <person name="Ng V."/>
            <person name="Clum A."/>
            <person name="Steindorff A."/>
            <person name="Ohm R.A."/>
            <person name="Martin F."/>
            <person name="Silar P."/>
            <person name="Natvig D.O."/>
            <person name="Lalanne C."/>
            <person name="Gautier V."/>
            <person name="Ament-Velasquez S.L."/>
            <person name="Kruys A."/>
            <person name="Hutchinson M.I."/>
            <person name="Powell A.J."/>
            <person name="Barry K."/>
            <person name="Miller A.N."/>
            <person name="Grigoriev I.V."/>
            <person name="Debuchy R."/>
            <person name="Gladieux P."/>
            <person name="Hiltunen Thoren M."/>
            <person name="Johannesson H."/>
        </authorList>
    </citation>
    <scope>NUCLEOTIDE SEQUENCE</scope>
    <source>
        <strain evidence="3">CBS 958.72</strain>
    </source>
</reference>
<dbReference type="EC" id="2.7.1.172" evidence="1"/>
<dbReference type="PANTHER" id="PTHR12149">
    <property type="entry name" value="FRUCTOSAMINE 3 KINASE-RELATED PROTEIN"/>
    <property type="match status" value="1"/>
</dbReference>
<dbReference type="EMBL" id="JAULSN010000005">
    <property type="protein sequence ID" value="KAK3370831.1"/>
    <property type="molecule type" value="Genomic_DNA"/>
</dbReference>
<evidence type="ECO:0000256" key="2">
    <source>
        <dbReference type="ARBA" id="ARBA00048655"/>
    </source>
</evidence>
<accession>A0AAE0K7D9</accession>
<dbReference type="Gene3D" id="3.90.1200.10">
    <property type="match status" value="1"/>
</dbReference>
<reference evidence="3" key="2">
    <citation type="submission" date="2023-06" db="EMBL/GenBank/DDBJ databases">
        <authorList>
            <consortium name="Lawrence Berkeley National Laboratory"/>
            <person name="Haridas S."/>
            <person name="Hensen N."/>
            <person name="Bonometti L."/>
            <person name="Westerberg I."/>
            <person name="Brannstrom I.O."/>
            <person name="Guillou S."/>
            <person name="Cros-Aarteil S."/>
            <person name="Calhoun S."/>
            <person name="Kuo A."/>
            <person name="Mondo S."/>
            <person name="Pangilinan J."/>
            <person name="Riley R."/>
            <person name="Labutti K."/>
            <person name="Andreopoulos B."/>
            <person name="Lipzen A."/>
            <person name="Chen C."/>
            <person name="Yanf M."/>
            <person name="Daum C."/>
            <person name="Ng V."/>
            <person name="Clum A."/>
            <person name="Steindorff A."/>
            <person name="Ohm R."/>
            <person name="Martin F."/>
            <person name="Silar P."/>
            <person name="Natvig D."/>
            <person name="Lalanne C."/>
            <person name="Gautier V."/>
            <person name="Ament-Velasquez S.L."/>
            <person name="Kruys A."/>
            <person name="Hutchinson M.I."/>
            <person name="Powell A.J."/>
            <person name="Barry K."/>
            <person name="Miller A.N."/>
            <person name="Grigoriev I.V."/>
            <person name="Debuchy R."/>
            <person name="Gladieux P."/>
            <person name="Thoren M.H."/>
            <person name="Johannesson H."/>
        </authorList>
    </citation>
    <scope>NUCLEOTIDE SEQUENCE</scope>
    <source>
        <strain evidence="3">CBS 958.72</strain>
    </source>
</reference>
<dbReference type="AlphaFoldDB" id="A0AAE0K7D9"/>
<keyword evidence="3" id="KW-0808">Transferase</keyword>
<evidence type="ECO:0000256" key="1">
    <source>
        <dbReference type="ARBA" id="ARBA00011961"/>
    </source>
</evidence>
<dbReference type="GO" id="GO:0102193">
    <property type="term" value="F:protein-ribulosamine 3-kinase activity"/>
    <property type="evidence" value="ECO:0007669"/>
    <property type="project" value="UniProtKB-EC"/>
</dbReference>
<dbReference type="PANTHER" id="PTHR12149:SF8">
    <property type="entry name" value="PROTEIN-RIBULOSAMINE 3-KINASE"/>
    <property type="match status" value="1"/>
</dbReference>
<comment type="catalytic activity">
    <reaction evidence="2">
        <text>N(6)-D-ribulosyl-L-lysyl-[protein] + ATP = N(6)-(3-O-phospho-D-ribulosyl)-L-lysyl-[protein] + ADP + H(+)</text>
        <dbReference type="Rhea" id="RHEA:48432"/>
        <dbReference type="Rhea" id="RHEA-COMP:12103"/>
        <dbReference type="Rhea" id="RHEA-COMP:12104"/>
        <dbReference type="ChEBI" id="CHEBI:15378"/>
        <dbReference type="ChEBI" id="CHEBI:30616"/>
        <dbReference type="ChEBI" id="CHEBI:90418"/>
        <dbReference type="ChEBI" id="CHEBI:90420"/>
        <dbReference type="ChEBI" id="CHEBI:456216"/>
        <dbReference type="EC" id="2.7.1.172"/>
    </reaction>
    <physiologicalReaction direction="left-to-right" evidence="2">
        <dbReference type="Rhea" id="RHEA:48433"/>
    </physiologicalReaction>
</comment>
<sequence>MSDVLDSCAGGAQVQLDPNVIAQLPPHKAVLEATVLAIEKKPETPIEAVKIVVQLEDGETTAEFFMKSAAGAGGAALMDSAFESETAVAAFLPVQVPRPIARGSFAADPDRHFYLCEFAHMLSQEIPPPPYDWASAVAKLHLQSMGKSPVPNHFGFGVPTFLADVPVDNTWNASWEAFWAQQMRGLFEREERLNGPDEELTRLRKAYFEKAIPRYLGPLERNGRSVVPCLLHSDLCLGNVRLLTAASGGDLCIFDACAYWGHNEADLGVCRNPRYKLGKPCIDEYQNLVPISAPRADFDGRNAVYAMKYYVLLAIVIRKNSKIFRKIMIGELRAILQMEWVKHA</sequence>
<dbReference type="SUPFAM" id="SSF56112">
    <property type="entry name" value="Protein kinase-like (PK-like)"/>
    <property type="match status" value="1"/>
</dbReference>
<dbReference type="InterPro" id="IPR011009">
    <property type="entry name" value="Kinase-like_dom_sf"/>
</dbReference>
<keyword evidence="3" id="KW-0418">Kinase</keyword>
<comment type="caution">
    <text evidence="3">The sequence shown here is derived from an EMBL/GenBank/DDBJ whole genome shotgun (WGS) entry which is preliminary data.</text>
</comment>
<dbReference type="GO" id="GO:0016301">
    <property type="term" value="F:kinase activity"/>
    <property type="evidence" value="ECO:0007669"/>
    <property type="project" value="UniProtKB-KW"/>
</dbReference>
<organism evidence="3 4">
    <name type="scientific">Lasiosphaeria ovina</name>
    <dbReference type="NCBI Taxonomy" id="92902"/>
    <lineage>
        <taxon>Eukaryota</taxon>
        <taxon>Fungi</taxon>
        <taxon>Dikarya</taxon>
        <taxon>Ascomycota</taxon>
        <taxon>Pezizomycotina</taxon>
        <taxon>Sordariomycetes</taxon>
        <taxon>Sordariomycetidae</taxon>
        <taxon>Sordariales</taxon>
        <taxon>Lasiosphaeriaceae</taxon>
        <taxon>Lasiosphaeria</taxon>
    </lineage>
</organism>
<dbReference type="InterPro" id="IPR016477">
    <property type="entry name" value="Fructo-/Ketosamine-3-kinase"/>
</dbReference>
<evidence type="ECO:0000313" key="3">
    <source>
        <dbReference type="EMBL" id="KAK3370831.1"/>
    </source>
</evidence>
<dbReference type="Pfam" id="PF03881">
    <property type="entry name" value="Fructosamin_kin"/>
    <property type="match status" value="1"/>
</dbReference>
<dbReference type="Proteomes" id="UP001287356">
    <property type="component" value="Unassembled WGS sequence"/>
</dbReference>
<gene>
    <name evidence="3" type="ORF">B0T24DRAFT_627161</name>
</gene>
<protein>
    <recommendedName>
        <fullName evidence="1">protein-ribulosamine 3-kinase</fullName>
        <ecNumber evidence="1">2.7.1.172</ecNumber>
    </recommendedName>
</protein>
<proteinExistence type="predicted"/>
<name>A0AAE0K7D9_9PEZI</name>